<dbReference type="InterPro" id="IPR013429">
    <property type="entry name" value="Regulatory_FmdB_Zinc_ribbon"/>
</dbReference>
<feature type="domain" description="Putative regulatory protein FmdB zinc ribbon" evidence="2">
    <location>
        <begin position="1"/>
        <end position="43"/>
    </location>
</feature>
<dbReference type="Pfam" id="PF09723">
    <property type="entry name" value="Zn_ribbon_8"/>
    <property type="match status" value="1"/>
</dbReference>
<dbReference type="NCBIfam" id="TIGR02605">
    <property type="entry name" value="CxxC_CxxC_SSSS"/>
    <property type="match status" value="1"/>
</dbReference>
<gene>
    <name evidence="3" type="ORF">PP769_14165</name>
</gene>
<dbReference type="SUPFAM" id="SSF57802">
    <property type="entry name" value="Rubredoxin-like"/>
    <property type="match status" value="1"/>
</dbReference>
<feature type="compositionally biased region" description="Polar residues" evidence="1">
    <location>
        <begin position="88"/>
        <end position="97"/>
    </location>
</feature>
<reference evidence="3 4" key="1">
    <citation type="submission" date="2023-01" db="EMBL/GenBank/DDBJ databases">
        <title>Cultivation and genomic characterization of new, ubiquitous marine nitrite-oxidizing bacteria from the Nitrospirales.</title>
        <authorList>
            <person name="Mueller A.J."/>
            <person name="Daebeler A."/>
            <person name="Herbold C.W."/>
            <person name="Kirkegaard R.H."/>
            <person name="Daims H."/>
        </authorList>
    </citation>
    <scope>NUCLEOTIDE SEQUENCE [LARGE SCALE GENOMIC DNA]</scope>
    <source>
        <strain evidence="3 4">VA</strain>
    </source>
</reference>
<sequence>MPLYEYVCEGCDHRYEAMQALSAKPEETLCPKCNTTQSRRIMSSFASKIVGTHKPGFAEGKAYNMLNERMDKFSKLPPIMGQRAAPTEANSQPSGGE</sequence>
<feature type="region of interest" description="Disordered" evidence="1">
    <location>
        <begin position="76"/>
        <end position="97"/>
    </location>
</feature>
<dbReference type="EMBL" id="CP116967">
    <property type="protein sequence ID" value="WNM57114.1"/>
    <property type="molecule type" value="Genomic_DNA"/>
</dbReference>
<dbReference type="KEGG" id="nall:PP769_14165"/>
<keyword evidence="4" id="KW-1185">Reference proteome</keyword>
<evidence type="ECO:0000256" key="1">
    <source>
        <dbReference type="SAM" id="MobiDB-lite"/>
    </source>
</evidence>
<dbReference type="SMART" id="SM00834">
    <property type="entry name" value="CxxC_CXXC_SSSS"/>
    <property type="match status" value="1"/>
</dbReference>
<protein>
    <submittedName>
        <fullName evidence="3">Zinc ribbon domain-containing protein</fullName>
    </submittedName>
</protein>
<evidence type="ECO:0000259" key="2">
    <source>
        <dbReference type="SMART" id="SM00834"/>
    </source>
</evidence>
<organism evidence="3 4">
    <name type="scientific">Candidatus Nitrospira allomarina</name>
    <dbReference type="NCBI Taxonomy" id="3020900"/>
    <lineage>
        <taxon>Bacteria</taxon>
        <taxon>Pseudomonadati</taxon>
        <taxon>Nitrospirota</taxon>
        <taxon>Nitrospiria</taxon>
        <taxon>Nitrospirales</taxon>
        <taxon>Nitrospiraceae</taxon>
        <taxon>Nitrospira</taxon>
    </lineage>
</organism>
<name>A0AA96G815_9BACT</name>
<dbReference type="AlphaFoldDB" id="A0AA96G815"/>
<evidence type="ECO:0000313" key="3">
    <source>
        <dbReference type="EMBL" id="WNM57114.1"/>
    </source>
</evidence>
<dbReference type="RefSeq" id="WP_312641231.1">
    <property type="nucleotide sequence ID" value="NZ_CP116967.1"/>
</dbReference>
<dbReference type="Proteomes" id="UP001302719">
    <property type="component" value="Chromosome"/>
</dbReference>
<proteinExistence type="predicted"/>
<evidence type="ECO:0000313" key="4">
    <source>
        <dbReference type="Proteomes" id="UP001302719"/>
    </source>
</evidence>
<accession>A0AA96G815</accession>